<name>A0A0D6DXN0_9LACT</name>
<gene>
    <name evidence="1" type="ORF">LACPI_1056</name>
</gene>
<evidence type="ECO:0000313" key="2">
    <source>
        <dbReference type="Proteomes" id="UP000033166"/>
    </source>
</evidence>
<dbReference type="HOGENOM" id="CLU_135664_0_0_9"/>
<proteinExistence type="predicted"/>
<sequence>MTQITIHNLIKIDEQTEVIREVVSGDYHQKNGSHFLVYQNELSEKVVMKYDDEMLTITRFSSPSTIIKLHPKVATRTAIATPVGQQVFDVTTNSHQALSDGFKTEYQFCQGATEIAQYALEVRFLN</sequence>
<dbReference type="STRING" id="1364.LP2241_30045"/>
<dbReference type="AlphaFoldDB" id="A0A0D6DXN0"/>
<dbReference type="InterPro" id="IPR015231">
    <property type="entry name" value="DUF1934"/>
</dbReference>
<dbReference type="InterPro" id="IPR012674">
    <property type="entry name" value="Calycin"/>
</dbReference>
<dbReference type="EMBL" id="LN774769">
    <property type="protein sequence ID" value="CEN28256.1"/>
    <property type="molecule type" value="Genomic_DNA"/>
</dbReference>
<protein>
    <submittedName>
        <fullName evidence="1">DUF1934-containing protein</fullName>
    </submittedName>
</protein>
<dbReference type="SUPFAM" id="SSF50814">
    <property type="entry name" value="Lipocalins"/>
    <property type="match status" value="1"/>
</dbReference>
<dbReference type="Proteomes" id="UP000033166">
    <property type="component" value="Chromosome I"/>
</dbReference>
<dbReference type="Gene3D" id="2.40.128.20">
    <property type="match status" value="1"/>
</dbReference>
<evidence type="ECO:0000313" key="1">
    <source>
        <dbReference type="EMBL" id="CEN28256.1"/>
    </source>
</evidence>
<organism evidence="1 2">
    <name type="scientific">Pseudolactococcus piscium MKFS47</name>
    <dbReference type="NCBI Taxonomy" id="297352"/>
    <lineage>
        <taxon>Bacteria</taxon>
        <taxon>Bacillati</taxon>
        <taxon>Bacillota</taxon>
        <taxon>Bacilli</taxon>
        <taxon>Lactobacillales</taxon>
        <taxon>Streptococcaceae</taxon>
        <taxon>Pseudolactococcus</taxon>
    </lineage>
</organism>
<dbReference type="KEGG" id="lpk:LACPI_1056"/>
<reference evidence="2" key="1">
    <citation type="submission" date="2015-01" db="EMBL/GenBank/DDBJ databases">
        <authorList>
            <person name="Andreevskaya M."/>
        </authorList>
    </citation>
    <scope>NUCLEOTIDE SEQUENCE [LARGE SCALE GENOMIC DNA]</scope>
    <source>
        <strain evidence="2">MKFS47</strain>
    </source>
</reference>
<dbReference type="Pfam" id="PF09148">
    <property type="entry name" value="DUF1934"/>
    <property type="match status" value="1"/>
</dbReference>
<accession>A0A0D6DXN0</accession>
<dbReference type="RefSeq" id="WP_050702989.1">
    <property type="nucleotide sequence ID" value="NZ_LN774769.1"/>
</dbReference>